<dbReference type="Gene3D" id="3.40.50.620">
    <property type="entry name" value="HUPs"/>
    <property type="match status" value="1"/>
</dbReference>
<keyword evidence="2" id="KW-0963">Cytoplasm</keyword>
<dbReference type="Pfam" id="PF00582">
    <property type="entry name" value="Usp"/>
    <property type="match status" value="1"/>
</dbReference>
<dbReference type="eggNOG" id="COG0589">
    <property type="taxonomic scope" value="Bacteria"/>
</dbReference>
<dbReference type="SUPFAM" id="SSF52402">
    <property type="entry name" value="Adenine nucleotide alpha hydrolases-like"/>
    <property type="match status" value="1"/>
</dbReference>
<dbReference type="EMBL" id="CP001287">
    <property type="protein sequence ID" value="ACK66346.1"/>
    <property type="molecule type" value="Genomic_DNA"/>
</dbReference>
<dbReference type="HOGENOM" id="CLU_049301_16_1_3"/>
<dbReference type="PIRSF" id="PIRSF006276">
    <property type="entry name" value="UspA"/>
    <property type="match status" value="1"/>
</dbReference>
<dbReference type="PANTHER" id="PTHR46268">
    <property type="entry name" value="STRESS RESPONSE PROTEIN NHAX"/>
    <property type="match status" value="1"/>
</dbReference>
<dbReference type="KEGG" id="cyp:PCC8801_2330"/>
<dbReference type="OrthoDB" id="516822at2"/>
<comment type="subcellular location">
    <subcellularLocation>
        <location evidence="2">Cytoplasm</location>
    </subcellularLocation>
</comment>
<dbReference type="Proteomes" id="UP000008204">
    <property type="component" value="Chromosome"/>
</dbReference>
<dbReference type="RefSeq" id="WP_012595614.1">
    <property type="nucleotide sequence ID" value="NC_011726.1"/>
</dbReference>
<dbReference type="CDD" id="cd00293">
    <property type="entry name" value="USP-like"/>
    <property type="match status" value="1"/>
</dbReference>
<name>B7K2F3_RIPO1</name>
<dbReference type="AlphaFoldDB" id="B7K2F3"/>
<sequence>MPYKKILVALDDSPLGQQVFEQALALAKQNGANLMLFHTILIDNQTLTPYISLYNEQLAEFSYAMREQLDKEIEKVRHWLDNYAKIAEAQQITAEWDCKIGEPGRWIRDLANSWNADLIVLGRRGLKGISEMFLGSVSNYVVHHANCSVLVIQHPEQ</sequence>
<dbReference type="InterPro" id="IPR014729">
    <property type="entry name" value="Rossmann-like_a/b/a_fold"/>
</dbReference>
<evidence type="ECO:0000259" key="3">
    <source>
        <dbReference type="Pfam" id="PF00582"/>
    </source>
</evidence>
<evidence type="ECO:0000256" key="2">
    <source>
        <dbReference type="PIRNR" id="PIRNR006276"/>
    </source>
</evidence>
<dbReference type="PANTHER" id="PTHR46268:SF8">
    <property type="entry name" value="UNIVERSAL STRESS PROTEIN SLL1388"/>
    <property type="match status" value="1"/>
</dbReference>
<proteinExistence type="inferred from homology"/>
<organism evidence="4 5">
    <name type="scientific">Rippkaea orientalis (strain PCC 8801 / RF-1)</name>
    <name type="common">Cyanothece sp. (strain PCC 8801)</name>
    <dbReference type="NCBI Taxonomy" id="41431"/>
    <lineage>
        <taxon>Bacteria</taxon>
        <taxon>Bacillati</taxon>
        <taxon>Cyanobacteriota</taxon>
        <taxon>Cyanophyceae</taxon>
        <taxon>Oscillatoriophycideae</taxon>
        <taxon>Chroococcales</taxon>
        <taxon>Aphanothecaceae</taxon>
        <taxon>Rippkaea</taxon>
        <taxon>Rippkaea orientalis</taxon>
    </lineage>
</organism>
<dbReference type="GO" id="GO:0005737">
    <property type="term" value="C:cytoplasm"/>
    <property type="evidence" value="ECO:0007669"/>
    <property type="project" value="UniProtKB-SubCell"/>
</dbReference>
<protein>
    <recommendedName>
        <fullName evidence="2">Universal stress protein</fullName>
    </recommendedName>
</protein>
<reference evidence="5" key="1">
    <citation type="journal article" date="2011" name="MBio">
        <title>Novel metabolic attributes of the genus Cyanothece, comprising a group of unicellular nitrogen-fixing Cyanobacteria.</title>
        <authorList>
            <person name="Bandyopadhyay A."/>
            <person name="Elvitigala T."/>
            <person name="Welsh E."/>
            <person name="Stockel J."/>
            <person name="Liberton M."/>
            <person name="Min H."/>
            <person name="Sherman L.A."/>
            <person name="Pakrasi H.B."/>
        </authorList>
    </citation>
    <scope>NUCLEOTIDE SEQUENCE [LARGE SCALE GENOMIC DNA]</scope>
    <source>
        <strain evidence="5">PCC 8801</strain>
    </source>
</reference>
<dbReference type="InterPro" id="IPR006016">
    <property type="entry name" value="UspA"/>
</dbReference>
<dbReference type="PRINTS" id="PR01438">
    <property type="entry name" value="UNVRSLSTRESS"/>
</dbReference>
<evidence type="ECO:0000313" key="5">
    <source>
        <dbReference type="Proteomes" id="UP000008204"/>
    </source>
</evidence>
<feature type="domain" description="UspA" evidence="3">
    <location>
        <begin position="3"/>
        <end position="152"/>
    </location>
</feature>
<keyword evidence="5" id="KW-1185">Reference proteome</keyword>
<gene>
    <name evidence="4" type="ordered locus">PCC8801_2330</name>
</gene>
<dbReference type="STRING" id="41431.PCC8801_2330"/>
<comment type="similarity">
    <text evidence="1 2">Belongs to the universal stress protein A family.</text>
</comment>
<accession>B7K2F3</accession>
<evidence type="ECO:0000256" key="1">
    <source>
        <dbReference type="ARBA" id="ARBA00008791"/>
    </source>
</evidence>
<dbReference type="InterPro" id="IPR006015">
    <property type="entry name" value="Universal_stress_UspA"/>
</dbReference>
<evidence type="ECO:0000313" key="4">
    <source>
        <dbReference type="EMBL" id="ACK66346.1"/>
    </source>
</evidence>